<keyword evidence="2" id="KW-0645">Protease</keyword>
<comment type="caution">
    <text evidence="7">The sequence shown here is derived from an EMBL/GenBank/DDBJ whole genome shotgun (WGS) entry which is preliminary data.</text>
</comment>
<evidence type="ECO:0000313" key="7">
    <source>
        <dbReference type="EMBL" id="MEJ1250059.1"/>
    </source>
</evidence>
<dbReference type="PANTHER" id="PTHR47053:SF1">
    <property type="entry name" value="MUREIN DD-ENDOPEPTIDASE MEPH-RELATED"/>
    <property type="match status" value="1"/>
</dbReference>
<dbReference type="Gene3D" id="3.90.1720.10">
    <property type="entry name" value="endopeptidase domain like (from Nostoc punctiforme)"/>
    <property type="match status" value="1"/>
</dbReference>
<feature type="domain" description="NlpC/P60" evidence="5">
    <location>
        <begin position="348"/>
        <end position="440"/>
    </location>
</feature>
<evidence type="ECO:0000256" key="4">
    <source>
        <dbReference type="ARBA" id="ARBA00022807"/>
    </source>
</evidence>
<evidence type="ECO:0000256" key="2">
    <source>
        <dbReference type="ARBA" id="ARBA00022670"/>
    </source>
</evidence>
<dbReference type="InterPro" id="IPR051202">
    <property type="entry name" value="Peptidase_C40"/>
</dbReference>
<sequence length="492" mass="52636">MAATHKSPRHAAPNAAKSGLGGWLLALAVIALAGCAAAPTAPSSGTPSAQLSDTTGVPGVTAERLTPGYWIARLDAPGAPVLDAAQIAAQNARLTAQDPSVADMAALPASLSAAEVRARIEAISAPPSRTLFDGDGREVPATRVDALLDALALDAIADEVAPRFGLVTRRADLRTFPTAQRVFSRRGDTDIDRFQESALFPGTPVAVLHASRDGQWWFVASRLYSAWIEADRVALGERDEVLGFAAQPPWLVVTGAGVRTVFTPEAPQVSDLALDMGLRLPLIADWPRDKAVNGQFAYASHVVALPARDAQGALEIVPALVPRSADVHTDYLPLTRANLITQAFKFLGERYGWGHSYGTRDCSGFVSEVYRSFGVELPRNTRDQGVSTAFDRIAFTEADDHAARMAVLRNLEVGDLVYIPGHVMMVIGREDGEVWLIHDTTGMRYRDGSGAIVTVPLNQVAVTPLFALLGDSGTPYVDFIYSIQRIRATPSR</sequence>
<feature type="domain" description="SH3b1" evidence="6">
    <location>
        <begin position="183"/>
        <end position="229"/>
    </location>
</feature>
<dbReference type="PIRSF" id="PIRSF019015">
    <property type="entry name" value="P60_peptidase_YkfC"/>
    <property type="match status" value="1"/>
</dbReference>
<keyword evidence="8" id="KW-1185">Reference proteome</keyword>
<dbReference type="Pfam" id="PF00877">
    <property type="entry name" value="NLPC_P60"/>
    <property type="match status" value="1"/>
</dbReference>
<organism evidence="7 8">
    <name type="scientific">Denitratimonas tolerans</name>
    <dbReference type="NCBI Taxonomy" id="1338420"/>
    <lineage>
        <taxon>Bacteria</taxon>
        <taxon>Pseudomonadati</taxon>
        <taxon>Pseudomonadota</taxon>
        <taxon>Gammaproteobacteria</taxon>
        <taxon>Lysobacterales</taxon>
        <taxon>Lysobacteraceae</taxon>
        <taxon>Denitratimonas</taxon>
    </lineage>
</organism>
<dbReference type="InterPro" id="IPR027017">
    <property type="entry name" value="P60_peptidase_YkfC"/>
</dbReference>
<dbReference type="Proteomes" id="UP001364472">
    <property type="component" value="Unassembled WGS sequence"/>
</dbReference>
<dbReference type="Pfam" id="PF12913">
    <property type="entry name" value="SH3_6"/>
    <property type="match status" value="1"/>
</dbReference>
<evidence type="ECO:0000259" key="5">
    <source>
        <dbReference type="Pfam" id="PF00877"/>
    </source>
</evidence>
<gene>
    <name evidence="7" type="ORF">WB794_10290</name>
</gene>
<dbReference type="AlphaFoldDB" id="A0AAW9RA49"/>
<evidence type="ECO:0000313" key="8">
    <source>
        <dbReference type="Proteomes" id="UP001364472"/>
    </source>
</evidence>
<dbReference type="PROSITE" id="PS51257">
    <property type="entry name" value="PROKAR_LIPOPROTEIN"/>
    <property type="match status" value="1"/>
</dbReference>
<comment type="similarity">
    <text evidence="1">Belongs to the peptidase C40 family.</text>
</comment>
<keyword evidence="3" id="KW-0378">Hydrolase</keyword>
<dbReference type="InterPro" id="IPR000064">
    <property type="entry name" value="NLP_P60_dom"/>
</dbReference>
<accession>A0AAW9RA49</accession>
<evidence type="ECO:0000256" key="1">
    <source>
        <dbReference type="ARBA" id="ARBA00007074"/>
    </source>
</evidence>
<keyword evidence="4" id="KW-0788">Thiol protease</keyword>
<dbReference type="InterPro" id="IPR039439">
    <property type="entry name" value="SH3b1_dom"/>
</dbReference>
<reference evidence="7 8" key="1">
    <citation type="journal article" date="2016" name="Antonie Van Leeuwenhoek">
        <title>Denitratimonas tolerans gen. nov., sp. nov., a denitrifying bacterium isolated from a bioreactor for tannery wastewater treatment.</title>
        <authorList>
            <person name="Han S.I."/>
            <person name="Kim J.O."/>
            <person name="Lee Y.R."/>
            <person name="Ekpeghere K.I."/>
            <person name="Koh S.C."/>
            <person name="Whang K.S."/>
        </authorList>
    </citation>
    <scope>NUCLEOTIDE SEQUENCE [LARGE SCALE GENOMIC DNA]</scope>
    <source>
        <strain evidence="7 8">KACC 17565</strain>
    </source>
</reference>
<dbReference type="InterPro" id="IPR038765">
    <property type="entry name" value="Papain-like_cys_pep_sf"/>
</dbReference>
<dbReference type="EMBL" id="JBBDHC010000014">
    <property type="protein sequence ID" value="MEJ1250059.1"/>
    <property type="molecule type" value="Genomic_DNA"/>
</dbReference>
<name>A0AAW9RA49_9GAMM</name>
<dbReference type="GO" id="GO:0008234">
    <property type="term" value="F:cysteine-type peptidase activity"/>
    <property type="evidence" value="ECO:0007669"/>
    <property type="project" value="UniProtKB-KW"/>
</dbReference>
<dbReference type="GO" id="GO:0006508">
    <property type="term" value="P:proteolysis"/>
    <property type="evidence" value="ECO:0007669"/>
    <property type="project" value="UniProtKB-KW"/>
</dbReference>
<dbReference type="PANTHER" id="PTHR47053">
    <property type="entry name" value="MUREIN DD-ENDOPEPTIDASE MEPH-RELATED"/>
    <property type="match status" value="1"/>
</dbReference>
<dbReference type="SUPFAM" id="SSF54001">
    <property type="entry name" value="Cysteine proteinases"/>
    <property type="match status" value="1"/>
</dbReference>
<evidence type="ECO:0000256" key="3">
    <source>
        <dbReference type="ARBA" id="ARBA00022801"/>
    </source>
</evidence>
<proteinExistence type="inferred from homology"/>
<protein>
    <submittedName>
        <fullName evidence="7">SH3 domain-containing protein</fullName>
    </submittedName>
</protein>
<evidence type="ECO:0000259" key="6">
    <source>
        <dbReference type="Pfam" id="PF12913"/>
    </source>
</evidence>